<feature type="transmembrane region" description="Helical" evidence="8">
    <location>
        <begin position="372"/>
        <end position="395"/>
    </location>
</feature>
<feature type="transmembrane region" description="Helical" evidence="8">
    <location>
        <begin position="437"/>
        <end position="458"/>
    </location>
</feature>
<evidence type="ECO:0000256" key="7">
    <source>
        <dbReference type="RuleBase" id="RU003346"/>
    </source>
</evidence>
<keyword evidence="5 8" id="KW-1133">Transmembrane helix</keyword>
<feature type="transmembrane region" description="Helical" evidence="8">
    <location>
        <begin position="276"/>
        <end position="298"/>
    </location>
</feature>
<feature type="domain" description="Major facilitator superfamily (MFS) profile" evidence="9">
    <location>
        <begin position="19"/>
        <end position="462"/>
    </location>
</feature>
<feature type="transmembrane region" description="Helical" evidence="8">
    <location>
        <begin position="339"/>
        <end position="360"/>
    </location>
</feature>
<evidence type="ECO:0000256" key="5">
    <source>
        <dbReference type="ARBA" id="ARBA00022989"/>
    </source>
</evidence>
<dbReference type="InterPro" id="IPR036259">
    <property type="entry name" value="MFS_trans_sf"/>
</dbReference>
<feature type="transmembrane region" description="Helical" evidence="8">
    <location>
        <begin position="96"/>
        <end position="112"/>
    </location>
</feature>
<organism evidence="10 11">
    <name type="scientific">Cladophialophora immunda</name>
    <dbReference type="NCBI Taxonomy" id="569365"/>
    <lineage>
        <taxon>Eukaryota</taxon>
        <taxon>Fungi</taxon>
        <taxon>Dikarya</taxon>
        <taxon>Ascomycota</taxon>
        <taxon>Pezizomycotina</taxon>
        <taxon>Eurotiomycetes</taxon>
        <taxon>Chaetothyriomycetidae</taxon>
        <taxon>Chaetothyriales</taxon>
        <taxon>Herpotrichiellaceae</taxon>
        <taxon>Cladophialophora</taxon>
    </lineage>
</organism>
<dbReference type="OrthoDB" id="6133115at2759"/>
<dbReference type="InterPro" id="IPR020846">
    <property type="entry name" value="MFS_dom"/>
</dbReference>
<evidence type="ECO:0000256" key="3">
    <source>
        <dbReference type="ARBA" id="ARBA00022448"/>
    </source>
</evidence>
<name>A0A0D2BUJ0_9EURO</name>
<dbReference type="GO" id="GO:0005351">
    <property type="term" value="F:carbohydrate:proton symporter activity"/>
    <property type="evidence" value="ECO:0007669"/>
    <property type="project" value="TreeGrafter"/>
</dbReference>
<dbReference type="InterPro" id="IPR005828">
    <property type="entry name" value="MFS_sugar_transport-like"/>
</dbReference>
<dbReference type="PANTHER" id="PTHR48022">
    <property type="entry name" value="PLASTIDIC GLUCOSE TRANSPORTER 4"/>
    <property type="match status" value="1"/>
</dbReference>
<keyword evidence="11" id="KW-1185">Reference proteome</keyword>
<evidence type="ECO:0000313" key="11">
    <source>
        <dbReference type="Proteomes" id="UP000054466"/>
    </source>
</evidence>
<dbReference type="AlphaFoldDB" id="A0A0D2BUJ0"/>
<reference evidence="10 11" key="1">
    <citation type="submission" date="2015-01" db="EMBL/GenBank/DDBJ databases">
        <title>The Genome Sequence of Cladophialophora immunda CBS83496.</title>
        <authorList>
            <consortium name="The Broad Institute Genomics Platform"/>
            <person name="Cuomo C."/>
            <person name="de Hoog S."/>
            <person name="Gorbushina A."/>
            <person name="Stielow B."/>
            <person name="Teixiera M."/>
            <person name="Abouelleil A."/>
            <person name="Chapman S.B."/>
            <person name="Priest M."/>
            <person name="Young S.K."/>
            <person name="Wortman J."/>
            <person name="Nusbaum C."/>
            <person name="Birren B."/>
        </authorList>
    </citation>
    <scope>NUCLEOTIDE SEQUENCE [LARGE SCALE GENOMIC DNA]</scope>
    <source>
        <strain evidence="10 11">CBS 83496</strain>
    </source>
</reference>
<comment type="similarity">
    <text evidence="2 7">Belongs to the major facilitator superfamily. Sugar transporter (TC 2.A.1.1) family.</text>
</comment>
<evidence type="ECO:0000256" key="8">
    <source>
        <dbReference type="SAM" id="Phobius"/>
    </source>
</evidence>
<dbReference type="InterPro" id="IPR050360">
    <property type="entry name" value="MFS_Sugar_Transporters"/>
</dbReference>
<evidence type="ECO:0000259" key="9">
    <source>
        <dbReference type="PROSITE" id="PS50850"/>
    </source>
</evidence>
<sequence>MKMHMFNINWGHHRWAVFFCAISSLGALCYGYDQIYYTGVLGMKRFVHDYGTTHDKDGNIALTTTFLSLTASIIYVGELVGALLSAPINDFFGRKGVFLCASACIIAGAITQCADQGSMGVICLGRILIGLGIGQFTVTCLLYIGEVAPQAIRGPALMMFQFMQSCSQLVGSGITQGTESIGSTASYRIPMGLLALLPLLMLVGLIFLPESPVWYIRRGRPEKATKALLKINRSMPEYTPEKDLAAFTTMVETERIREATSSWMSLLKDRVERRKLIYSCGAMVAQQINGIQFFYSYGVVFAQSIGIKQAFTISLITNTLQVIAVGVSVLLGNKVRRRSNLLVTTIMMLLAYIIIGGLGAGPYTKTSFSTTIVVISYIVIVAFNFGHGPLAFTIASEMAVGRNRNKIMSASIVSFFFTVWVIAFTSPYIYYNGGLGPMLGFVYAGTTCITLAYVWFCVGETTGRSHLEIELFFQKHVPVRRWRQHKFATLDIVRQEEEDNASHAIAEEIQQARHEGRITQLLSEKNIVEPPTEEELAGPGRSAVVALKTGDWRDVRWGSKNAPFSPRDRALGLICTFTVHGMTESM</sequence>
<feature type="transmembrane region" description="Helical" evidence="8">
    <location>
        <begin position="187"/>
        <end position="208"/>
    </location>
</feature>
<keyword evidence="6 8" id="KW-0472">Membrane</keyword>
<dbReference type="PROSITE" id="PS00217">
    <property type="entry name" value="SUGAR_TRANSPORT_2"/>
    <property type="match status" value="1"/>
</dbReference>
<dbReference type="EMBL" id="KN847046">
    <property type="protein sequence ID" value="KIW22738.1"/>
    <property type="molecule type" value="Genomic_DNA"/>
</dbReference>
<dbReference type="GeneID" id="27350198"/>
<feature type="transmembrane region" description="Helical" evidence="8">
    <location>
        <begin position="407"/>
        <end position="431"/>
    </location>
</feature>
<dbReference type="NCBIfam" id="TIGR00879">
    <property type="entry name" value="SP"/>
    <property type="match status" value="1"/>
</dbReference>
<evidence type="ECO:0000256" key="4">
    <source>
        <dbReference type="ARBA" id="ARBA00022692"/>
    </source>
</evidence>
<evidence type="ECO:0000256" key="1">
    <source>
        <dbReference type="ARBA" id="ARBA00004141"/>
    </source>
</evidence>
<feature type="transmembrane region" description="Helical" evidence="8">
    <location>
        <begin position="118"/>
        <end position="144"/>
    </location>
</feature>
<dbReference type="PROSITE" id="PS50850">
    <property type="entry name" value="MFS"/>
    <property type="match status" value="1"/>
</dbReference>
<gene>
    <name evidence="10" type="ORF">PV07_11004</name>
</gene>
<dbReference type="Pfam" id="PF00083">
    <property type="entry name" value="Sugar_tr"/>
    <property type="match status" value="1"/>
</dbReference>
<feature type="transmembrane region" description="Helical" evidence="8">
    <location>
        <begin position="60"/>
        <end position="84"/>
    </location>
</feature>
<evidence type="ECO:0000256" key="6">
    <source>
        <dbReference type="ARBA" id="ARBA00023136"/>
    </source>
</evidence>
<dbReference type="Proteomes" id="UP000054466">
    <property type="component" value="Unassembled WGS sequence"/>
</dbReference>
<dbReference type="PRINTS" id="PR00171">
    <property type="entry name" value="SUGRTRNSPORT"/>
</dbReference>
<dbReference type="RefSeq" id="XP_016242954.1">
    <property type="nucleotide sequence ID" value="XM_016398392.1"/>
</dbReference>
<dbReference type="VEuPathDB" id="FungiDB:PV07_11004"/>
<protein>
    <recommendedName>
        <fullName evidence="9">Major facilitator superfamily (MFS) profile domain-containing protein</fullName>
    </recommendedName>
</protein>
<dbReference type="Gene3D" id="1.20.1250.20">
    <property type="entry name" value="MFS general substrate transporter like domains"/>
    <property type="match status" value="1"/>
</dbReference>
<keyword evidence="3 7" id="KW-0813">Transport</keyword>
<evidence type="ECO:0000313" key="10">
    <source>
        <dbReference type="EMBL" id="KIW22738.1"/>
    </source>
</evidence>
<accession>A0A0D2BUJ0</accession>
<dbReference type="InterPro" id="IPR005829">
    <property type="entry name" value="Sugar_transporter_CS"/>
</dbReference>
<dbReference type="FunFam" id="1.20.1250.20:FF:000078">
    <property type="entry name" value="MFS maltose transporter, putative"/>
    <property type="match status" value="1"/>
</dbReference>
<dbReference type="PANTHER" id="PTHR48022:SF77">
    <property type="entry name" value="MAJOR FACILITATOR SUPERFAMILY (MFS) PROFILE DOMAIN-CONTAINING PROTEIN"/>
    <property type="match status" value="1"/>
</dbReference>
<evidence type="ECO:0000256" key="2">
    <source>
        <dbReference type="ARBA" id="ARBA00010992"/>
    </source>
</evidence>
<proteinExistence type="inferred from homology"/>
<dbReference type="GO" id="GO:0016020">
    <property type="term" value="C:membrane"/>
    <property type="evidence" value="ECO:0007669"/>
    <property type="project" value="UniProtKB-SubCell"/>
</dbReference>
<dbReference type="InterPro" id="IPR003663">
    <property type="entry name" value="Sugar/inositol_transpt"/>
</dbReference>
<dbReference type="SUPFAM" id="SSF103473">
    <property type="entry name" value="MFS general substrate transporter"/>
    <property type="match status" value="1"/>
</dbReference>
<keyword evidence="4 8" id="KW-0812">Transmembrane</keyword>
<dbReference type="HOGENOM" id="CLU_001265_30_1_1"/>
<comment type="subcellular location">
    <subcellularLocation>
        <location evidence="1">Membrane</location>
        <topology evidence="1">Multi-pass membrane protein</topology>
    </subcellularLocation>
</comment>
<feature type="transmembrane region" description="Helical" evidence="8">
    <location>
        <begin position="310"/>
        <end position="332"/>
    </location>
</feature>